<evidence type="ECO:0000256" key="7">
    <source>
        <dbReference type="SAM" id="SignalP"/>
    </source>
</evidence>
<feature type="signal peptide" evidence="7">
    <location>
        <begin position="1"/>
        <end position="25"/>
    </location>
</feature>
<dbReference type="InterPro" id="IPR022398">
    <property type="entry name" value="Peptidase_S8_His-AS"/>
</dbReference>
<evidence type="ECO:0000256" key="2">
    <source>
        <dbReference type="ARBA" id="ARBA00022670"/>
    </source>
</evidence>
<feature type="region of interest" description="Disordered" evidence="6">
    <location>
        <begin position="569"/>
        <end position="598"/>
    </location>
</feature>
<keyword evidence="4 5" id="KW-0720">Serine protease</keyword>
<comment type="caution">
    <text evidence="9">The sequence shown here is derived from an EMBL/GenBank/DDBJ whole genome shotgun (WGS) entry which is preliminary data.</text>
</comment>
<feature type="region of interest" description="Disordered" evidence="6">
    <location>
        <begin position="220"/>
        <end position="262"/>
    </location>
</feature>
<dbReference type="GO" id="GO:0006508">
    <property type="term" value="P:proteolysis"/>
    <property type="evidence" value="ECO:0007669"/>
    <property type="project" value="UniProtKB-KW"/>
</dbReference>
<evidence type="ECO:0000256" key="3">
    <source>
        <dbReference type="ARBA" id="ARBA00022801"/>
    </source>
</evidence>
<dbReference type="PANTHER" id="PTHR43806">
    <property type="entry name" value="PEPTIDASE S8"/>
    <property type="match status" value="1"/>
</dbReference>
<proteinExistence type="inferred from homology"/>
<dbReference type="InterPro" id="IPR015500">
    <property type="entry name" value="Peptidase_S8_subtilisin-rel"/>
</dbReference>
<keyword evidence="3 5" id="KW-0378">Hydrolase</keyword>
<dbReference type="GO" id="GO:0004252">
    <property type="term" value="F:serine-type endopeptidase activity"/>
    <property type="evidence" value="ECO:0007669"/>
    <property type="project" value="UniProtKB-UniRule"/>
</dbReference>
<protein>
    <submittedName>
        <fullName evidence="9">S8 family serine peptidase</fullName>
    </submittedName>
</protein>
<feature type="active site" description="Charge relay system" evidence="5">
    <location>
        <position position="191"/>
    </location>
</feature>
<dbReference type="EMBL" id="JAGQDD010000001">
    <property type="protein sequence ID" value="MBQ0929214.1"/>
    <property type="molecule type" value="Genomic_DNA"/>
</dbReference>
<evidence type="ECO:0000259" key="8">
    <source>
        <dbReference type="Pfam" id="PF00082"/>
    </source>
</evidence>
<dbReference type="PRINTS" id="PR00723">
    <property type="entry name" value="SUBTILISIN"/>
</dbReference>
<feature type="active site" description="Charge relay system" evidence="5">
    <location>
        <position position="463"/>
    </location>
</feature>
<evidence type="ECO:0000313" key="10">
    <source>
        <dbReference type="Proteomes" id="UP000676246"/>
    </source>
</evidence>
<comment type="similarity">
    <text evidence="1 5">Belongs to the peptidase S8 family.</text>
</comment>
<dbReference type="PROSITE" id="PS00137">
    <property type="entry name" value="SUBTILASE_HIS"/>
    <property type="match status" value="1"/>
</dbReference>
<feature type="chain" id="PRO_5037358698" evidence="7">
    <location>
        <begin position="26"/>
        <end position="615"/>
    </location>
</feature>
<keyword evidence="7" id="KW-0732">Signal</keyword>
<dbReference type="PROSITE" id="PS51892">
    <property type="entry name" value="SUBTILASE"/>
    <property type="match status" value="1"/>
</dbReference>
<evidence type="ECO:0000256" key="6">
    <source>
        <dbReference type="SAM" id="MobiDB-lite"/>
    </source>
</evidence>
<dbReference type="AlphaFoldDB" id="A0A940Y2M8"/>
<keyword evidence="10" id="KW-1185">Reference proteome</keyword>
<dbReference type="Gene3D" id="3.40.50.200">
    <property type="entry name" value="Peptidase S8/S53 domain"/>
    <property type="match status" value="1"/>
</dbReference>
<gene>
    <name evidence="9" type="ORF">KAK03_01860</name>
</gene>
<accession>A0A940Y2M8</accession>
<feature type="domain" description="Peptidase S8/S53" evidence="8">
    <location>
        <begin position="182"/>
        <end position="496"/>
    </location>
</feature>
<dbReference type="SUPFAM" id="SSF52743">
    <property type="entry name" value="Subtilisin-like"/>
    <property type="match status" value="1"/>
</dbReference>
<dbReference type="Proteomes" id="UP000676246">
    <property type="component" value="Unassembled WGS sequence"/>
</dbReference>
<evidence type="ECO:0000313" key="9">
    <source>
        <dbReference type="EMBL" id="MBQ0929214.1"/>
    </source>
</evidence>
<dbReference type="PROSITE" id="PS00136">
    <property type="entry name" value="SUBTILASE_ASP"/>
    <property type="match status" value="1"/>
</dbReference>
<dbReference type="InterPro" id="IPR023827">
    <property type="entry name" value="Peptidase_S8_Asp-AS"/>
</dbReference>
<keyword evidence="2 5" id="KW-0645">Protease</keyword>
<sequence>MPDLVSRLRPWLGAVACGLPLAATAAPAAAPEAFILRLRDAPAHTELSPPQDRRQASALARSQVLRLAQRRQWQAVLSGSGLDGETGWRLEPVGRASWRLVPGHRLSATEARRWQSALAAQPGLAWVEPDRRESRLQALPDDPLYSEQWWLHPAGGANANAASERRRGVPGFQTAWARLGAGSGPVVAVLDTGLTAHPDIDPHRVLPGFDMVSDWDSGVGRGLAADGDGRDSDPTDPGDAVTDSERSADPTRYAGCSSSASSWHGTAVAGLLAGHTRDASGGAGAYDGLRLLPVRVSGQCGASLRDIVDGLRWAAGLAVCQRWADPQDPGSGCAEWAPTNPYPAKLINLSFGGQLDCGSEYQAAIDELWARGVLVVAPAGNAHAAPARPANCRQVVGVAALNRDGFKASYSNFGSALAIATVGGDDNQGLWGALLADPGLLGPTNEGLDHAANPGWGAHYGSSFAAPLVSATLAMMLAADPRLSAAQLVDGLGRSARPHVRSTLIGACSVDNPGRCLCSTTNCGAGILDADQALAWAQAQAAGSSWQAPNWPTEWLDTAELREAVAMGPDREPTASTGGDSGTGTGSPAGGGGGGSSPWSALGLLGAALALGRRR</sequence>
<dbReference type="Pfam" id="PF00082">
    <property type="entry name" value="Peptidase_S8"/>
    <property type="match status" value="1"/>
</dbReference>
<feature type="active site" description="Charge relay system" evidence="5">
    <location>
        <position position="264"/>
    </location>
</feature>
<dbReference type="InterPro" id="IPR036852">
    <property type="entry name" value="Peptidase_S8/S53_dom_sf"/>
</dbReference>
<organism evidence="9 10">
    <name type="scientific">Ideonella alba</name>
    <dbReference type="NCBI Taxonomy" id="2824118"/>
    <lineage>
        <taxon>Bacteria</taxon>
        <taxon>Pseudomonadati</taxon>
        <taxon>Pseudomonadota</taxon>
        <taxon>Betaproteobacteria</taxon>
        <taxon>Burkholderiales</taxon>
        <taxon>Sphaerotilaceae</taxon>
        <taxon>Ideonella</taxon>
    </lineage>
</organism>
<name>A0A940Y2M8_9BURK</name>
<evidence type="ECO:0000256" key="1">
    <source>
        <dbReference type="ARBA" id="ARBA00011073"/>
    </source>
</evidence>
<reference evidence="9 10" key="1">
    <citation type="submission" date="2021-04" db="EMBL/GenBank/DDBJ databases">
        <title>The genome sequence of Ideonella sp. 3Y2.</title>
        <authorList>
            <person name="Liu Y."/>
        </authorList>
    </citation>
    <scope>NUCLEOTIDE SEQUENCE [LARGE SCALE GENOMIC DNA]</scope>
    <source>
        <strain evidence="9 10">3Y2</strain>
    </source>
</reference>
<evidence type="ECO:0000256" key="5">
    <source>
        <dbReference type="PROSITE-ProRule" id="PRU01240"/>
    </source>
</evidence>
<evidence type="ECO:0000256" key="4">
    <source>
        <dbReference type="ARBA" id="ARBA00022825"/>
    </source>
</evidence>
<dbReference type="InterPro" id="IPR000209">
    <property type="entry name" value="Peptidase_S8/S53_dom"/>
</dbReference>
<dbReference type="RefSeq" id="WP_210851470.1">
    <property type="nucleotide sequence ID" value="NZ_JAGQDD010000001.1"/>
</dbReference>
<feature type="compositionally biased region" description="Gly residues" evidence="6">
    <location>
        <begin position="579"/>
        <end position="596"/>
    </location>
</feature>
<dbReference type="InterPro" id="IPR050131">
    <property type="entry name" value="Peptidase_S8_subtilisin-like"/>
</dbReference>
<dbReference type="PANTHER" id="PTHR43806:SF11">
    <property type="entry name" value="CEREVISIN-RELATED"/>
    <property type="match status" value="1"/>
</dbReference>